<protein>
    <submittedName>
        <fullName evidence="2">Gonadotropin-releasing hormone receptor</fullName>
    </submittedName>
</protein>
<feature type="transmembrane region" description="Helical" evidence="1">
    <location>
        <begin position="22"/>
        <end position="43"/>
    </location>
</feature>
<keyword evidence="1" id="KW-0812">Transmembrane</keyword>
<dbReference type="AlphaFoldDB" id="A0A7T8GNJ0"/>
<evidence type="ECO:0000256" key="1">
    <source>
        <dbReference type="SAM" id="Phobius"/>
    </source>
</evidence>
<accession>A0A7T8GNJ0</accession>
<dbReference type="Proteomes" id="UP000595437">
    <property type="component" value="Chromosome 17"/>
</dbReference>
<keyword evidence="2" id="KW-0675">Receptor</keyword>
<name>A0A7T8GNJ0_CALRO</name>
<evidence type="ECO:0000313" key="2">
    <source>
        <dbReference type="EMBL" id="QQP34575.1"/>
    </source>
</evidence>
<evidence type="ECO:0000313" key="3">
    <source>
        <dbReference type="Proteomes" id="UP000595437"/>
    </source>
</evidence>
<sequence>MSLWHILDPETVKGVSSEIQDVLFLTAVLNSCINPLVYGSFYLRIFNRKNNRGHDSMFRSR</sequence>
<reference evidence="3" key="1">
    <citation type="submission" date="2021-01" db="EMBL/GenBank/DDBJ databases">
        <title>Caligus Genome Assembly.</title>
        <authorList>
            <person name="Gallardo-Escarate C."/>
        </authorList>
    </citation>
    <scope>NUCLEOTIDE SEQUENCE [LARGE SCALE GENOMIC DNA]</scope>
</reference>
<dbReference type="OrthoDB" id="6435638at2759"/>
<keyword evidence="3" id="KW-1185">Reference proteome</keyword>
<gene>
    <name evidence="2" type="ORF">FKW44_022501</name>
</gene>
<organism evidence="2 3">
    <name type="scientific">Caligus rogercresseyi</name>
    <name type="common">Sea louse</name>
    <dbReference type="NCBI Taxonomy" id="217165"/>
    <lineage>
        <taxon>Eukaryota</taxon>
        <taxon>Metazoa</taxon>
        <taxon>Ecdysozoa</taxon>
        <taxon>Arthropoda</taxon>
        <taxon>Crustacea</taxon>
        <taxon>Multicrustacea</taxon>
        <taxon>Hexanauplia</taxon>
        <taxon>Copepoda</taxon>
        <taxon>Siphonostomatoida</taxon>
        <taxon>Caligidae</taxon>
        <taxon>Caligus</taxon>
    </lineage>
</organism>
<proteinExistence type="predicted"/>
<keyword evidence="1" id="KW-0472">Membrane</keyword>
<dbReference type="EMBL" id="CP045906">
    <property type="protein sequence ID" value="QQP34575.1"/>
    <property type="molecule type" value="Genomic_DNA"/>
</dbReference>
<dbReference type="Gene3D" id="1.20.1070.10">
    <property type="entry name" value="Rhodopsin 7-helix transmembrane proteins"/>
    <property type="match status" value="1"/>
</dbReference>
<keyword evidence="1" id="KW-1133">Transmembrane helix</keyword>